<comment type="similarity">
    <text evidence="1">Belongs to the universal stress protein A family.</text>
</comment>
<dbReference type="Pfam" id="PF00582">
    <property type="entry name" value="Usp"/>
    <property type="match status" value="1"/>
</dbReference>
<organism evidence="3">
    <name type="scientific">uncultured Aureispira sp</name>
    <dbReference type="NCBI Taxonomy" id="1331704"/>
    <lineage>
        <taxon>Bacteria</taxon>
        <taxon>Pseudomonadati</taxon>
        <taxon>Bacteroidota</taxon>
        <taxon>Saprospiria</taxon>
        <taxon>Saprospirales</taxon>
        <taxon>Saprospiraceae</taxon>
        <taxon>Aureispira</taxon>
        <taxon>environmental samples</taxon>
    </lineage>
</organism>
<sequence length="262" mass="29755">MPTIKKILFPTSCNENSKKAFEYTLAIAQRFGATIDVLHICEPNMDILVPGILRHQLMQEQKQTAQRILQNWLNEFDFKQVAIKQEVELGYAKEMIAIYANKQDGLDLIIIGTNDSSSSFKKIIWGTIISKTIEGVASVPVLVVPKGIVFQEIKNIAYITPIDATWRPVYPKVERIAADFKATLYVAHLPQAKYERLENENHVVLEDYGSALPAFAYNNNLQLLVTVASVRSTFQKMLQYSKAQKMAFETHIPLLVLKKRID</sequence>
<evidence type="ECO:0000313" key="3">
    <source>
        <dbReference type="EMBL" id="CAA6806472.1"/>
    </source>
</evidence>
<dbReference type="AlphaFoldDB" id="A0A6S6SDP7"/>
<proteinExistence type="inferred from homology"/>
<dbReference type="InterPro" id="IPR006016">
    <property type="entry name" value="UspA"/>
</dbReference>
<feature type="domain" description="UspA" evidence="2">
    <location>
        <begin position="4"/>
        <end position="145"/>
    </location>
</feature>
<reference evidence="3" key="1">
    <citation type="submission" date="2020-01" db="EMBL/GenBank/DDBJ databases">
        <authorList>
            <person name="Meier V. D."/>
            <person name="Meier V D."/>
        </authorList>
    </citation>
    <scope>NUCLEOTIDE SEQUENCE</scope>
    <source>
        <strain evidence="3">HLG_WM_MAG_10</strain>
    </source>
</reference>
<dbReference type="SUPFAM" id="SSF52402">
    <property type="entry name" value="Adenine nucleotide alpha hydrolases-like"/>
    <property type="match status" value="2"/>
</dbReference>
<dbReference type="CDD" id="cd00293">
    <property type="entry name" value="USP-like"/>
    <property type="match status" value="1"/>
</dbReference>
<dbReference type="PANTHER" id="PTHR46268:SF6">
    <property type="entry name" value="UNIVERSAL STRESS PROTEIN UP12"/>
    <property type="match status" value="1"/>
</dbReference>
<evidence type="ECO:0000256" key="1">
    <source>
        <dbReference type="ARBA" id="ARBA00008791"/>
    </source>
</evidence>
<gene>
    <name evidence="3" type="ORF">HELGO_WM34465</name>
</gene>
<protein>
    <recommendedName>
        <fullName evidence="2">UspA domain-containing protein</fullName>
    </recommendedName>
</protein>
<dbReference type="Gene3D" id="3.40.50.12370">
    <property type="match status" value="1"/>
</dbReference>
<evidence type="ECO:0000259" key="2">
    <source>
        <dbReference type="Pfam" id="PF00582"/>
    </source>
</evidence>
<dbReference type="PANTHER" id="PTHR46268">
    <property type="entry name" value="STRESS RESPONSE PROTEIN NHAX"/>
    <property type="match status" value="1"/>
</dbReference>
<name>A0A6S6SDP7_9BACT</name>
<accession>A0A6S6SDP7</accession>
<dbReference type="EMBL" id="CACVAQ010000119">
    <property type="protein sequence ID" value="CAA6806472.1"/>
    <property type="molecule type" value="Genomic_DNA"/>
</dbReference>